<evidence type="ECO:0000256" key="2">
    <source>
        <dbReference type="ARBA" id="ARBA00011255"/>
    </source>
</evidence>
<proteinExistence type="inferred from homology"/>
<evidence type="ECO:0000259" key="7">
    <source>
        <dbReference type="Pfam" id="PF07195"/>
    </source>
</evidence>
<organism evidence="8 9">
    <name type="scientific">Cellulomonas cellasea</name>
    <dbReference type="NCBI Taxonomy" id="43670"/>
    <lineage>
        <taxon>Bacteria</taxon>
        <taxon>Bacillati</taxon>
        <taxon>Actinomycetota</taxon>
        <taxon>Actinomycetes</taxon>
        <taxon>Micrococcales</taxon>
        <taxon>Cellulomonadaceae</taxon>
        <taxon>Cellulomonas</taxon>
    </lineage>
</organism>
<keyword evidence="3" id="KW-0175">Coiled coil</keyword>
<dbReference type="GO" id="GO:0007155">
    <property type="term" value="P:cell adhesion"/>
    <property type="evidence" value="ECO:0007669"/>
    <property type="project" value="InterPro"/>
</dbReference>
<dbReference type="InterPro" id="IPR010809">
    <property type="entry name" value="FliD_C"/>
</dbReference>
<evidence type="ECO:0000256" key="1">
    <source>
        <dbReference type="ARBA" id="ARBA00009764"/>
    </source>
</evidence>
<comment type="function">
    <text evidence="5">Required for morphogenesis and for the elongation of the flagellar filament by facilitating polymerization of the flagellin monomers at the tip of growing filament. Forms a capping structure, which prevents flagellin subunits (transported through the central channel of the flagellum) from leaking out without polymerization at the distal end.</text>
</comment>
<evidence type="ECO:0000259" key="6">
    <source>
        <dbReference type="Pfam" id="PF02465"/>
    </source>
</evidence>
<dbReference type="GO" id="GO:0009421">
    <property type="term" value="C:bacterial-type flagellum filament cap"/>
    <property type="evidence" value="ECO:0007669"/>
    <property type="project" value="InterPro"/>
</dbReference>
<dbReference type="Pfam" id="PF02465">
    <property type="entry name" value="FliD_N"/>
    <property type="match status" value="1"/>
</dbReference>
<reference evidence="8 9" key="2">
    <citation type="submission" date="2020-08" db="EMBL/GenBank/DDBJ databases">
        <authorList>
            <person name="Partida-Martinez L."/>
            <person name="Huntemann M."/>
            <person name="Clum A."/>
            <person name="Wang J."/>
            <person name="Palaniappan K."/>
            <person name="Ritter S."/>
            <person name="Chen I.-M."/>
            <person name="Stamatis D."/>
            <person name="Reddy T."/>
            <person name="O'Malley R."/>
            <person name="Daum C."/>
            <person name="Shapiro N."/>
            <person name="Ivanova N."/>
            <person name="Kyrpides N."/>
            <person name="Woyke T."/>
        </authorList>
    </citation>
    <scope>NUCLEOTIDE SEQUENCE [LARGE SCALE GENOMIC DNA]</scope>
    <source>
        <strain evidence="8 9">RAS26</strain>
    </source>
</reference>
<keyword evidence="8" id="KW-0282">Flagellum</keyword>
<comment type="similarity">
    <text evidence="1 5">Belongs to the FliD family.</text>
</comment>
<comment type="caution">
    <text evidence="8">The sequence shown here is derived from an EMBL/GenBank/DDBJ whole genome shotgun (WGS) entry which is preliminary data.</text>
</comment>
<name>A0A7W4YD08_9CELL</name>
<dbReference type="InterPro" id="IPR003481">
    <property type="entry name" value="FliD_N"/>
</dbReference>
<evidence type="ECO:0000256" key="5">
    <source>
        <dbReference type="RuleBase" id="RU362066"/>
    </source>
</evidence>
<reference evidence="8 9" key="1">
    <citation type="submission" date="2020-08" db="EMBL/GenBank/DDBJ databases">
        <title>The Agave Microbiome: Exploring the role of microbial communities in plant adaptations to desert environments.</title>
        <authorList>
            <person name="Partida-Martinez L.P."/>
        </authorList>
    </citation>
    <scope>NUCLEOTIDE SEQUENCE [LARGE SCALE GENOMIC DNA]</scope>
    <source>
        <strain evidence="8 9">RAS26</strain>
    </source>
</reference>
<sequence length="474" mass="47971">MEDTVASAIDGLVSGLKTTDLINSLMQVEAGPQTLLKQKVAKTESVVAALQGLNTKLSSLATSAQTALKPASWEAVTASSTDTSVKATAGAGAPQSSLTFRVDALAAKQTSVTSASTLAGLFGTNDPVTSASIITGEGTTAKATTLDLTGVTDLAGLAKKINASGSGVSATVVNVSATETRLQLTGGATGAAAAFDLYKGTVTAADLTATTPPVAAVKRAEALTRAQDAEIRLWPTSTAGSGTLVKSATNTFAGVVDRLDLTVSKVTPGTDPAVTVTVGRDDEAVKTLVSGLVTNVSTVLGEITSRTKGTTTTATDGRTVVTGGLLSGDSAIRELSSAVLAAASQPVGGVSPSTVGIVIGRDGTVTFDDAKLTAALAADPANVQKIVTEIATRLDKVATAQSDKTTGALTLKIQGQDAYRKQLDDQVASWDIRLAMRRTALEKTYASLEVSLSNLNAQSSWLTSQLDALNANKA</sequence>
<evidence type="ECO:0000313" key="9">
    <source>
        <dbReference type="Proteomes" id="UP000518206"/>
    </source>
</evidence>
<dbReference type="InterPro" id="IPR040026">
    <property type="entry name" value="FliD"/>
</dbReference>
<comment type="subcellular location">
    <subcellularLocation>
        <location evidence="5">Secreted</location>
    </subcellularLocation>
    <subcellularLocation>
        <location evidence="5">Bacterial flagellum</location>
    </subcellularLocation>
</comment>
<gene>
    <name evidence="8" type="ORF">FHR80_003145</name>
</gene>
<dbReference type="GO" id="GO:0009424">
    <property type="term" value="C:bacterial-type flagellum hook"/>
    <property type="evidence" value="ECO:0007669"/>
    <property type="project" value="UniProtKB-UniRule"/>
</dbReference>
<dbReference type="Pfam" id="PF07195">
    <property type="entry name" value="FliD_C"/>
    <property type="match status" value="1"/>
</dbReference>
<evidence type="ECO:0000256" key="4">
    <source>
        <dbReference type="ARBA" id="ARBA00023143"/>
    </source>
</evidence>
<comment type="subunit">
    <text evidence="2 5">Homopentamer.</text>
</comment>
<keyword evidence="4 5" id="KW-0975">Bacterial flagellum</keyword>
<evidence type="ECO:0000313" key="8">
    <source>
        <dbReference type="EMBL" id="MBB2924217.1"/>
    </source>
</evidence>
<feature type="domain" description="Flagellar hook-associated protein 2 C-terminal" evidence="7">
    <location>
        <begin position="242"/>
        <end position="457"/>
    </location>
</feature>
<keyword evidence="8" id="KW-0966">Cell projection</keyword>
<dbReference type="RefSeq" id="WP_311702083.1">
    <property type="nucleotide sequence ID" value="NZ_JACHVX010000004.1"/>
</dbReference>
<dbReference type="AlphaFoldDB" id="A0A7W4YD08"/>
<protein>
    <recommendedName>
        <fullName evidence="5">Flagellar hook-associated protein 2</fullName>
        <shortName evidence="5">HAP2</shortName>
    </recommendedName>
    <alternativeName>
        <fullName evidence="5">Flagellar cap protein</fullName>
    </alternativeName>
</protein>
<dbReference type="GO" id="GO:0071973">
    <property type="term" value="P:bacterial-type flagellum-dependent cell motility"/>
    <property type="evidence" value="ECO:0007669"/>
    <property type="project" value="TreeGrafter"/>
</dbReference>
<accession>A0A7W4YD08</accession>
<evidence type="ECO:0000256" key="3">
    <source>
        <dbReference type="ARBA" id="ARBA00023054"/>
    </source>
</evidence>
<dbReference type="PANTHER" id="PTHR30288:SF0">
    <property type="entry name" value="FLAGELLAR HOOK-ASSOCIATED PROTEIN 2"/>
    <property type="match status" value="1"/>
</dbReference>
<dbReference type="Proteomes" id="UP000518206">
    <property type="component" value="Unassembled WGS sequence"/>
</dbReference>
<dbReference type="GO" id="GO:0005576">
    <property type="term" value="C:extracellular region"/>
    <property type="evidence" value="ECO:0007669"/>
    <property type="project" value="UniProtKB-SubCell"/>
</dbReference>
<dbReference type="PANTHER" id="PTHR30288">
    <property type="entry name" value="FLAGELLAR CAP/ASSEMBLY PROTEIN FLID"/>
    <property type="match status" value="1"/>
</dbReference>
<keyword evidence="5" id="KW-0964">Secreted</keyword>
<feature type="domain" description="Flagellar hook-associated protein 2 N-terminal" evidence="6">
    <location>
        <begin position="14"/>
        <end position="109"/>
    </location>
</feature>
<keyword evidence="8" id="KW-0969">Cilium</keyword>
<dbReference type="EMBL" id="JACHVX010000004">
    <property type="protein sequence ID" value="MBB2924217.1"/>
    <property type="molecule type" value="Genomic_DNA"/>
</dbReference>